<organism evidence="1 2">
    <name type="scientific">Danaus plexippus plexippus</name>
    <dbReference type="NCBI Taxonomy" id="278856"/>
    <lineage>
        <taxon>Eukaryota</taxon>
        <taxon>Metazoa</taxon>
        <taxon>Ecdysozoa</taxon>
        <taxon>Arthropoda</taxon>
        <taxon>Hexapoda</taxon>
        <taxon>Insecta</taxon>
        <taxon>Pterygota</taxon>
        <taxon>Neoptera</taxon>
        <taxon>Endopterygota</taxon>
        <taxon>Lepidoptera</taxon>
        <taxon>Glossata</taxon>
        <taxon>Ditrysia</taxon>
        <taxon>Papilionoidea</taxon>
        <taxon>Nymphalidae</taxon>
        <taxon>Danainae</taxon>
        <taxon>Danaini</taxon>
        <taxon>Danaina</taxon>
        <taxon>Danaus</taxon>
        <taxon>Danaus</taxon>
    </lineage>
</organism>
<proteinExistence type="predicted"/>
<protein>
    <submittedName>
        <fullName evidence="1">Uncharacterized protein</fullName>
    </submittedName>
</protein>
<keyword evidence="2" id="KW-1185">Reference proteome</keyword>
<dbReference type="InParanoid" id="A0A212EWP3"/>
<dbReference type="Proteomes" id="UP000007151">
    <property type="component" value="Unassembled WGS sequence"/>
</dbReference>
<name>A0A212EWP3_DANPL</name>
<accession>A0A212EWP3</accession>
<dbReference type="AlphaFoldDB" id="A0A212EWP3"/>
<sequence>MHPTDRHGALDLNLNNDLMLKTIQELCCHGAGFTVDHILHGRAPAASDSDDEERGDTLTEDLETGAQLQQKKPLLKFSVSAILGEDADSARGPGGREGSWGITSVKFDEQQNNIYNNRIPNRLTKTWTPGDLAAGSRCDNETLKLQKELLKVNRGPSNIILRRHRS</sequence>
<evidence type="ECO:0000313" key="2">
    <source>
        <dbReference type="Proteomes" id="UP000007151"/>
    </source>
</evidence>
<evidence type="ECO:0000313" key="1">
    <source>
        <dbReference type="EMBL" id="OWR45906.1"/>
    </source>
</evidence>
<gene>
    <name evidence="1" type="ORF">KGM_214435</name>
</gene>
<comment type="caution">
    <text evidence="1">The sequence shown here is derived from an EMBL/GenBank/DDBJ whole genome shotgun (WGS) entry which is preliminary data.</text>
</comment>
<reference evidence="1 2" key="1">
    <citation type="journal article" date="2011" name="Cell">
        <title>The monarch butterfly genome yields insights into long-distance migration.</title>
        <authorList>
            <person name="Zhan S."/>
            <person name="Merlin C."/>
            <person name="Boore J.L."/>
            <person name="Reppert S.M."/>
        </authorList>
    </citation>
    <scope>NUCLEOTIDE SEQUENCE [LARGE SCALE GENOMIC DNA]</scope>
    <source>
        <strain evidence="1">F-2</strain>
    </source>
</reference>
<dbReference type="KEGG" id="dpl:KGM_214435"/>
<dbReference type="EMBL" id="AGBW02011924">
    <property type="protein sequence ID" value="OWR45906.1"/>
    <property type="molecule type" value="Genomic_DNA"/>
</dbReference>